<name>A0A382YSK0_9ZZZZ</name>
<feature type="region of interest" description="Disordered" evidence="1">
    <location>
        <begin position="1"/>
        <end position="32"/>
    </location>
</feature>
<evidence type="ECO:0000313" key="2">
    <source>
        <dbReference type="EMBL" id="SVD86256.1"/>
    </source>
</evidence>
<proteinExistence type="predicted"/>
<evidence type="ECO:0000256" key="1">
    <source>
        <dbReference type="SAM" id="MobiDB-lite"/>
    </source>
</evidence>
<gene>
    <name evidence="2" type="ORF">METZ01_LOCUS439110</name>
</gene>
<accession>A0A382YSK0</accession>
<dbReference type="AlphaFoldDB" id="A0A382YSK0"/>
<sequence>MLESLSHTLQLSATALPPQAPAQSCTQSLEAS</sequence>
<organism evidence="2">
    <name type="scientific">marine metagenome</name>
    <dbReference type="NCBI Taxonomy" id="408172"/>
    <lineage>
        <taxon>unclassified sequences</taxon>
        <taxon>metagenomes</taxon>
        <taxon>ecological metagenomes</taxon>
    </lineage>
</organism>
<feature type="non-terminal residue" evidence="2">
    <location>
        <position position="32"/>
    </location>
</feature>
<dbReference type="EMBL" id="UINC01178219">
    <property type="protein sequence ID" value="SVD86256.1"/>
    <property type="molecule type" value="Genomic_DNA"/>
</dbReference>
<protein>
    <submittedName>
        <fullName evidence="2">Uncharacterized protein</fullName>
    </submittedName>
</protein>
<feature type="compositionally biased region" description="Polar residues" evidence="1">
    <location>
        <begin position="1"/>
        <end position="13"/>
    </location>
</feature>
<feature type="compositionally biased region" description="Polar residues" evidence="1">
    <location>
        <begin position="21"/>
        <end position="32"/>
    </location>
</feature>
<reference evidence="2" key="1">
    <citation type="submission" date="2018-05" db="EMBL/GenBank/DDBJ databases">
        <authorList>
            <person name="Lanie J.A."/>
            <person name="Ng W.-L."/>
            <person name="Kazmierczak K.M."/>
            <person name="Andrzejewski T.M."/>
            <person name="Davidsen T.M."/>
            <person name="Wayne K.J."/>
            <person name="Tettelin H."/>
            <person name="Glass J.I."/>
            <person name="Rusch D."/>
            <person name="Podicherti R."/>
            <person name="Tsui H.-C.T."/>
            <person name="Winkler M.E."/>
        </authorList>
    </citation>
    <scope>NUCLEOTIDE SEQUENCE</scope>
</reference>